<sequence>MPARSPHDAQVPNVVPALAMFFGLMVLAGFVPQPLTPATLLAAKAAPPWALSLVAAVAATAAAFVDHRLVRTTFQIKALAEIRKKALFQRAEGWVKVAPFLTTAAFAALPLPFIIVRILMPLTGYPALRYAVAVGLGRAPRIYVIAVVGKELDIPTELLVGALALGALVSLAAFVQQRRAPKA</sequence>
<feature type="domain" description="VTT" evidence="2">
    <location>
        <begin position="35"/>
        <end position="150"/>
    </location>
</feature>
<feature type="transmembrane region" description="Helical" evidence="1">
    <location>
        <begin position="46"/>
        <end position="65"/>
    </location>
</feature>
<keyword evidence="1" id="KW-0472">Membrane</keyword>
<dbReference type="EMBL" id="JAQNDO010000001">
    <property type="protein sequence ID" value="MDC0746255.1"/>
    <property type="molecule type" value="Genomic_DNA"/>
</dbReference>
<evidence type="ECO:0000259" key="2">
    <source>
        <dbReference type="Pfam" id="PF09335"/>
    </source>
</evidence>
<proteinExistence type="predicted"/>
<gene>
    <name evidence="3" type="ORF">POL67_33310</name>
</gene>
<evidence type="ECO:0000256" key="1">
    <source>
        <dbReference type="SAM" id="Phobius"/>
    </source>
</evidence>
<keyword evidence="1" id="KW-0812">Transmembrane</keyword>
<dbReference type="Pfam" id="PF09335">
    <property type="entry name" value="VTT_dom"/>
    <property type="match status" value="1"/>
</dbReference>
<accession>A0ABT5EWS1</accession>
<reference evidence="3 4" key="1">
    <citation type="submission" date="2022-11" db="EMBL/GenBank/DDBJ databases">
        <title>Minimal conservation of predation-associated metabolite biosynthetic gene clusters underscores biosynthetic potential of Myxococcota including descriptions for ten novel species: Archangium lansinium sp. nov., Myxococcus landrumus sp. nov., Nannocystis bai.</title>
        <authorList>
            <person name="Ahearne A."/>
            <person name="Stevens C."/>
            <person name="Dowd S."/>
        </authorList>
    </citation>
    <scope>NUCLEOTIDE SEQUENCE [LARGE SCALE GENOMIC DNA]</scope>
    <source>
        <strain evidence="3 4">RJM3</strain>
    </source>
</reference>
<dbReference type="RefSeq" id="WP_271924584.1">
    <property type="nucleotide sequence ID" value="NZ_JAQNDO010000001.1"/>
</dbReference>
<dbReference type="InterPro" id="IPR032816">
    <property type="entry name" value="VTT_dom"/>
</dbReference>
<protein>
    <recommendedName>
        <fullName evidence="2">VTT domain-containing protein</fullName>
    </recommendedName>
</protein>
<feature type="transmembrane region" description="Helical" evidence="1">
    <location>
        <begin position="158"/>
        <end position="175"/>
    </location>
</feature>
<evidence type="ECO:0000313" key="3">
    <source>
        <dbReference type="EMBL" id="MDC0746255.1"/>
    </source>
</evidence>
<name>A0ABT5EWS1_9BACT</name>
<keyword evidence="1" id="KW-1133">Transmembrane helix</keyword>
<organism evidence="3 4">
    <name type="scientific">Polyangium mundeleinium</name>
    <dbReference type="NCBI Taxonomy" id="2995306"/>
    <lineage>
        <taxon>Bacteria</taxon>
        <taxon>Pseudomonadati</taxon>
        <taxon>Myxococcota</taxon>
        <taxon>Polyangia</taxon>
        <taxon>Polyangiales</taxon>
        <taxon>Polyangiaceae</taxon>
        <taxon>Polyangium</taxon>
    </lineage>
</organism>
<feature type="transmembrane region" description="Helical" evidence="1">
    <location>
        <begin position="93"/>
        <end position="120"/>
    </location>
</feature>
<keyword evidence="4" id="KW-1185">Reference proteome</keyword>
<comment type="caution">
    <text evidence="3">The sequence shown here is derived from an EMBL/GenBank/DDBJ whole genome shotgun (WGS) entry which is preliminary data.</text>
</comment>
<feature type="transmembrane region" description="Helical" evidence="1">
    <location>
        <begin position="12"/>
        <end position="31"/>
    </location>
</feature>
<dbReference type="Proteomes" id="UP001221411">
    <property type="component" value="Unassembled WGS sequence"/>
</dbReference>
<evidence type="ECO:0000313" key="4">
    <source>
        <dbReference type="Proteomes" id="UP001221411"/>
    </source>
</evidence>